<gene>
    <name evidence="1" type="ORF">GMES_0373</name>
</gene>
<evidence type="ECO:0000313" key="1">
    <source>
        <dbReference type="EMBL" id="GAC22682.1"/>
    </source>
</evidence>
<proteinExistence type="predicted"/>
<evidence type="ECO:0000313" key="2">
    <source>
        <dbReference type="Proteomes" id="UP000006263"/>
    </source>
</evidence>
<dbReference type="EMBL" id="BAEP01000005">
    <property type="protein sequence ID" value="GAC22682.1"/>
    <property type="molecule type" value="Genomic_DNA"/>
</dbReference>
<dbReference type="eggNOG" id="ENOG502ZS9B">
    <property type="taxonomic scope" value="Bacteria"/>
</dbReference>
<accession>K6YWX1</accession>
<comment type="caution">
    <text evidence="1">The sequence shown here is derived from an EMBL/GenBank/DDBJ whole genome shotgun (WGS) entry which is preliminary data.</text>
</comment>
<organism evidence="1 2">
    <name type="scientific">Paraglaciecola mesophila KMM 241</name>
    <dbReference type="NCBI Taxonomy" id="1128912"/>
    <lineage>
        <taxon>Bacteria</taxon>
        <taxon>Pseudomonadati</taxon>
        <taxon>Pseudomonadota</taxon>
        <taxon>Gammaproteobacteria</taxon>
        <taxon>Alteromonadales</taxon>
        <taxon>Alteromonadaceae</taxon>
        <taxon>Paraglaciecola</taxon>
    </lineage>
</organism>
<dbReference type="Proteomes" id="UP000006263">
    <property type="component" value="Unassembled WGS sequence"/>
</dbReference>
<sequence length="63" mass="6935">MCFSLPSQANLLTLDINSPELNISDALAVTVSATNVDQFSTLGFEIEYDRVSFLSRLIRLAVN</sequence>
<reference evidence="1 2" key="1">
    <citation type="journal article" date="2017" name="Antonie Van Leeuwenhoek">
        <title>Rhizobium rhizosphaerae sp. nov., a novel species isolated from rice rhizosphere.</title>
        <authorList>
            <person name="Zhao J.J."/>
            <person name="Zhang J."/>
            <person name="Zhang R.J."/>
            <person name="Zhang C.W."/>
            <person name="Yin H.Q."/>
            <person name="Zhang X.X."/>
        </authorList>
    </citation>
    <scope>NUCLEOTIDE SEQUENCE [LARGE SCALE GENOMIC DNA]</scope>
    <source>
        <strain evidence="1 2">KMM 241</strain>
    </source>
</reference>
<protein>
    <submittedName>
        <fullName evidence="1">Uncharacterized protein</fullName>
    </submittedName>
</protein>
<dbReference type="AlphaFoldDB" id="K6YWX1"/>
<name>K6YWX1_9ALTE</name>